<evidence type="ECO:0000313" key="8">
    <source>
        <dbReference type="Proteomes" id="UP000441455"/>
    </source>
</evidence>
<sequence length="133" mass="14885">MKAGSQPAFYVKTLQHFCDCSGGEAQRVWIATVLAQQPDLLFLDEPTAFLNISYQVEVMQLVKKLNRENGMGIVMVLHDLGQALEVSDRVVVIQNGKKYAEGPPEELLARRGLYYALWKKETGDNAAGKREET</sequence>
<evidence type="ECO:0000313" key="7">
    <source>
        <dbReference type="EMBL" id="MSS81483.1"/>
    </source>
</evidence>
<dbReference type="GO" id="GO:0006811">
    <property type="term" value="P:monoatomic ion transport"/>
    <property type="evidence" value="ECO:0007669"/>
    <property type="project" value="UniProtKB-KW"/>
</dbReference>
<feature type="domain" description="ABC transporter" evidence="6">
    <location>
        <begin position="15"/>
        <end position="48"/>
    </location>
</feature>
<keyword evidence="7" id="KW-0547">Nucleotide-binding</keyword>
<comment type="subcellular location">
    <subcellularLocation>
        <location evidence="1">Cell membrane</location>
        <topology evidence="1">Peripheral membrane protein</topology>
    </subcellularLocation>
</comment>
<evidence type="ECO:0000256" key="1">
    <source>
        <dbReference type="ARBA" id="ARBA00004202"/>
    </source>
</evidence>
<evidence type="ECO:0000259" key="6">
    <source>
        <dbReference type="Pfam" id="PF00005"/>
    </source>
</evidence>
<dbReference type="InterPro" id="IPR027417">
    <property type="entry name" value="P-loop_NTPase"/>
</dbReference>
<dbReference type="Proteomes" id="UP000441455">
    <property type="component" value="Unassembled WGS sequence"/>
</dbReference>
<protein>
    <submittedName>
        <fullName evidence="7">ABC transporter ATP-binding protein</fullName>
    </submittedName>
</protein>
<dbReference type="EMBL" id="VULN01000003">
    <property type="protein sequence ID" value="MSS81483.1"/>
    <property type="molecule type" value="Genomic_DNA"/>
</dbReference>
<keyword evidence="4" id="KW-0406">Ion transport</keyword>
<dbReference type="PANTHER" id="PTHR42771">
    <property type="entry name" value="IRON(3+)-HYDROXAMATE IMPORT ATP-BINDING PROTEIN FHUC"/>
    <property type="match status" value="1"/>
</dbReference>
<organism evidence="7 8">
    <name type="scientific">Acidaminococcus fermentans</name>
    <dbReference type="NCBI Taxonomy" id="905"/>
    <lineage>
        <taxon>Bacteria</taxon>
        <taxon>Bacillati</taxon>
        <taxon>Bacillota</taxon>
        <taxon>Negativicutes</taxon>
        <taxon>Acidaminococcales</taxon>
        <taxon>Acidaminococcaceae</taxon>
        <taxon>Acidaminococcus</taxon>
    </lineage>
</organism>
<dbReference type="GO" id="GO:0005524">
    <property type="term" value="F:ATP binding"/>
    <property type="evidence" value="ECO:0007669"/>
    <property type="project" value="UniProtKB-KW"/>
</dbReference>
<dbReference type="InterPro" id="IPR003439">
    <property type="entry name" value="ABC_transporter-like_ATP-bd"/>
</dbReference>
<proteinExistence type="predicted"/>
<evidence type="ECO:0000256" key="3">
    <source>
        <dbReference type="ARBA" id="ARBA00022475"/>
    </source>
</evidence>
<name>A0A6N7VZ18_ACIFE</name>
<gene>
    <name evidence="7" type="ORF">FX155_02465</name>
</gene>
<dbReference type="Gene3D" id="3.40.50.300">
    <property type="entry name" value="P-loop containing nucleotide triphosphate hydrolases"/>
    <property type="match status" value="1"/>
</dbReference>
<keyword evidence="5" id="KW-0472">Membrane</keyword>
<dbReference type="GO" id="GO:0005886">
    <property type="term" value="C:plasma membrane"/>
    <property type="evidence" value="ECO:0007669"/>
    <property type="project" value="UniProtKB-SubCell"/>
</dbReference>
<dbReference type="AlphaFoldDB" id="A0A6N7VZ18"/>
<comment type="caution">
    <text evidence="7">The sequence shown here is derived from an EMBL/GenBank/DDBJ whole genome shotgun (WGS) entry which is preliminary data.</text>
</comment>
<evidence type="ECO:0000256" key="4">
    <source>
        <dbReference type="ARBA" id="ARBA00023065"/>
    </source>
</evidence>
<keyword evidence="2" id="KW-0813">Transport</keyword>
<keyword evidence="7" id="KW-0067">ATP-binding</keyword>
<dbReference type="InterPro" id="IPR051535">
    <property type="entry name" value="Siderophore_ABC-ATPase"/>
</dbReference>
<dbReference type="PANTHER" id="PTHR42771:SF4">
    <property type="entry name" value="IRON(3+)-HYDROXAMATE IMPORT ATP-BINDING PROTEIN FHUC"/>
    <property type="match status" value="1"/>
</dbReference>
<dbReference type="GO" id="GO:0016887">
    <property type="term" value="F:ATP hydrolysis activity"/>
    <property type="evidence" value="ECO:0007669"/>
    <property type="project" value="InterPro"/>
</dbReference>
<accession>A0A6N7VZ18</accession>
<keyword evidence="3" id="KW-1003">Cell membrane</keyword>
<dbReference type="SUPFAM" id="SSF52540">
    <property type="entry name" value="P-loop containing nucleoside triphosphate hydrolases"/>
    <property type="match status" value="1"/>
</dbReference>
<evidence type="ECO:0000256" key="5">
    <source>
        <dbReference type="ARBA" id="ARBA00023136"/>
    </source>
</evidence>
<reference evidence="7 8" key="1">
    <citation type="submission" date="2019-08" db="EMBL/GenBank/DDBJ databases">
        <title>In-depth cultivation of the pig gut microbiome towards novel bacterial diversity and tailored functional studies.</title>
        <authorList>
            <person name="Wylensek D."/>
            <person name="Hitch T.C.A."/>
            <person name="Clavel T."/>
        </authorList>
    </citation>
    <scope>NUCLEOTIDE SEQUENCE [LARGE SCALE GENOMIC DNA]</scope>
    <source>
        <strain evidence="7 8">WCA-389-WT-5B</strain>
    </source>
</reference>
<dbReference type="Pfam" id="PF00005">
    <property type="entry name" value="ABC_tran"/>
    <property type="match status" value="1"/>
</dbReference>
<evidence type="ECO:0000256" key="2">
    <source>
        <dbReference type="ARBA" id="ARBA00022448"/>
    </source>
</evidence>